<dbReference type="InterPro" id="IPR000792">
    <property type="entry name" value="Tscrpt_reg_LuxR_C"/>
</dbReference>
<dbReference type="InterPro" id="IPR036388">
    <property type="entry name" value="WH-like_DNA-bd_sf"/>
</dbReference>
<dbReference type="Gene3D" id="1.10.10.10">
    <property type="entry name" value="Winged helix-like DNA-binding domain superfamily/Winged helix DNA-binding domain"/>
    <property type="match status" value="1"/>
</dbReference>
<dbReference type="SMART" id="SM00448">
    <property type="entry name" value="REC"/>
    <property type="match status" value="1"/>
</dbReference>
<dbReference type="Gene3D" id="3.40.50.2300">
    <property type="match status" value="1"/>
</dbReference>
<dbReference type="RefSeq" id="WP_153859009.1">
    <property type="nucleotide sequence ID" value="NZ_CP045913.1"/>
</dbReference>
<reference evidence="7 8" key="1">
    <citation type="submission" date="2019-11" db="EMBL/GenBank/DDBJ databases">
        <title>The Phosphoenolpyruvate Phosphotransferase System Regulates Serratia proteamaculans 336X Biofilm Formation and Wheat Roots colonization.</title>
        <authorList>
            <person name="Liu F."/>
        </authorList>
    </citation>
    <scope>NUCLEOTIDE SEQUENCE [LARGE SCALE GENOMIC DNA]</scope>
    <source>
        <strain evidence="7 8">336X</strain>
    </source>
</reference>
<evidence type="ECO:0000259" key="5">
    <source>
        <dbReference type="PROSITE" id="PS50043"/>
    </source>
</evidence>
<feature type="modified residue" description="4-aspartylphosphate" evidence="4">
    <location>
        <position position="56"/>
    </location>
</feature>
<dbReference type="Pfam" id="PF00072">
    <property type="entry name" value="Response_reg"/>
    <property type="match status" value="1"/>
</dbReference>
<dbReference type="CDD" id="cd06170">
    <property type="entry name" value="LuxR_C_like"/>
    <property type="match status" value="1"/>
</dbReference>
<keyword evidence="3" id="KW-0238">DNA-binding</keyword>
<evidence type="ECO:0000256" key="4">
    <source>
        <dbReference type="PROSITE-ProRule" id="PRU00169"/>
    </source>
</evidence>
<dbReference type="Proteomes" id="UP000381260">
    <property type="component" value="Chromosome"/>
</dbReference>
<evidence type="ECO:0000256" key="3">
    <source>
        <dbReference type="ARBA" id="ARBA00023125"/>
    </source>
</evidence>
<keyword evidence="2" id="KW-0902">Two-component regulatory system</keyword>
<dbReference type="InterPro" id="IPR051015">
    <property type="entry name" value="EvgA-like"/>
</dbReference>
<protein>
    <submittedName>
        <fullName evidence="7">Response regulator</fullName>
    </submittedName>
</protein>
<dbReference type="SUPFAM" id="SSF52172">
    <property type="entry name" value="CheY-like"/>
    <property type="match status" value="1"/>
</dbReference>
<dbReference type="InterPro" id="IPR011006">
    <property type="entry name" value="CheY-like_superfamily"/>
</dbReference>
<name>A0A5Q2V920_SERPR</name>
<gene>
    <name evidence="7" type="ORF">GHV41_14590</name>
</gene>
<dbReference type="PROSITE" id="PS00622">
    <property type="entry name" value="HTH_LUXR_1"/>
    <property type="match status" value="1"/>
</dbReference>
<evidence type="ECO:0000256" key="1">
    <source>
        <dbReference type="ARBA" id="ARBA00022553"/>
    </source>
</evidence>
<feature type="domain" description="HTH luxR-type" evidence="5">
    <location>
        <begin position="137"/>
        <end position="202"/>
    </location>
</feature>
<dbReference type="SUPFAM" id="SSF46894">
    <property type="entry name" value="C-terminal effector domain of the bipartite response regulators"/>
    <property type="match status" value="1"/>
</dbReference>
<dbReference type="GO" id="GO:0006355">
    <property type="term" value="P:regulation of DNA-templated transcription"/>
    <property type="evidence" value="ECO:0007669"/>
    <property type="project" value="InterPro"/>
</dbReference>
<dbReference type="InterPro" id="IPR001789">
    <property type="entry name" value="Sig_transdc_resp-reg_receiver"/>
</dbReference>
<accession>A0A5Q2V920</accession>
<dbReference type="EMBL" id="CP045913">
    <property type="protein sequence ID" value="QGH61977.1"/>
    <property type="molecule type" value="Genomic_DNA"/>
</dbReference>
<evidence type="ECO:0000313" key="7">
    <source>
        <dbReference type="EMBL" id="QGH61977.1"/>
    </source>
</evidence>
<dbReference type="CDD" id="cd17535">
    <property type="entry name" value="REC_NarL-like"/>
    <property type="match status" value="1"/>
</dbReference>
<sequence>MVTRVIIADDHPVFLLGLRAVLASLPEEYLIVGEAHDVESLFALLASHHTDLLITDFSMPGGEAQDGVRMIGRIRKQYPALPIVVITMIRDQRVLSLLAAHHVRAVLNKSSLSEELARGLMDEGSGSEPYFSEMFGHSSADERLSGKELAVIKLLGQGLGVNDIAAHLCRTKQTISAQKISAMKKLGLTNDAELYRFLDQIGLGL</sequence>
<evidence type="ECO:0000256" key="2">
    <source>
        <dbReference type="ARBA" id="ARBA00023012"/>
    </source>
</evidence>
<dbReference type="GO" id="GO:0000160">
    <property type="term" value="P:phosphorelay signal transduction system"/>
    <property type="evidence" value="ECO:0007669"/>
    <property type="project" value="InterPro"/>
</dbReference>
<evidence type="ECO:0000313" key="8">
    <source>
        <dbReference type="Proteomes" id="UP000381260"/>
    </source>
</evidence>
<proteinExistence type="predicted"/>
<dbReference type="PANTHER" id="PTHR45566">
    <property type="entry name" value="HTH-TYPE TRANSCRIPTIONAL REGULATOR YHJB-RELATED"/>
    <property type="match status" value="1"/>
</dbReference>
<dbReference type="PANTHER" id="PTHR45566:SF2">
    <property type="entry name" value="NARL SUBFAMILY"/>
    <property type="match status" value="1"/>
</dbReference>
<dbReference type="InterPro" id="IPR058245">
    <property type="entry name" value="NreC/VraR/RcsB-like_REC"/>
</dbReference>
<dbReference type="PROSITE" id="PS50043">
    <property type="entry name" value="HTH_LUXR_2"/>
    <property type="match status" value="1"/>
</dbReference>
<keyword evidence="1 4" id="KW-0597">Phosphoprotein</keyword>
<organism evidence="7 8">
    <name type="scientific">Serratia proteamaculans</name>
    <dbReference type="NCBI Taxonomy" id="28151"/>
    <lineage>
        <taxon>Bacteria</taxon>
        <taxon>Pseudomonadati</taxon>
        <taxon>Pseudomonadota</taxon>
        <taxon>Gammaproteobacteria</taxon>
        <taxon>Enterobacterales</taxon>
        <taxon>Yersiniaceae</taxon>
        <taxon>Serratia</taxon>
    </lineage>
</organism>
<dbReference type="Pfam" id="PF00196">
    <property type="entry name" value="GerE"/>
    <property type="match status" value="1"/>
</dbReference>
<feature type="domain" description="Response regulatory" evidence="6">
    <location>
        <begin position="4"/>
        <end position="124"/>
    </location>
</feature>
<dbReference type="GO" id="GO:0003677">
    <property type="term" value="F:DNA binding"/>
    <property type="evidence" value="ECO:0007669"/>
    <property type="project" value="UniProtKB-KW"/>
</dbReference>
<dbReference type="InterPro" id="IPR016032">
    <property type="entry name" value="Sig_transdc_resp-reg_C-effctor"/>
</dbReference>
<dbReference type="PROSITE" id="PS50110">
    <property type="entry name" value="RESPONSE_REGULATORY"/>
    <property type="match status" value="1"/>
</dbReference>
<dbReference type="AlphaFoldDB" id="A0A5Q2V920"/>
<evidence type="ECO:0000259" key="6">
    <source>
        <dbReference type="PROSITE" id="PS50110"/>
    </source>
</evidence>
<dbReference type="SMART" id="SM00421">
    <property type="entry name" value="HTH_LUXR"/>
    <property type="match status" value="1"/>
</dbReference>